<organism evidence="2 3">
    <name type="scientific">Tetrahymena thermophila (strain SB210)</name>
    <dbReference type="NCBI Taxonomy" id="312017"/>
    <lineage>
        <taxon>Eukaryota</taxon>
        <taxon>Sar</taxon>
        <taxon>Alveolata</taxon>
        <taxon>Ciliophora</taxon>
        <taxon>Intramacronucleata</taxon>
        <taxon>Oligohymenophorea</taxon>
        <taxon>Hymenostomatida</taxon>
        <taxon>Tetrahymenina</taxon>
        <taxon>Tetrahymenidae</taxon>
        <taxon>Tetrahymena</taxon>
    </lineage>
</organism>
<dbReference type="RefSeq" id="XP_001032753.2">
    <property type="nucleotide sequence ID" value="XM_001032753.2"/>
</dbReference>
<feature type="compositionally biased region" description="Low complexity" evidence="1">
    <location>
        <begin position="602"/>
        <end position="617"/>
    </location>
</feature>
<evidence type="ECO:0000313" key="3">
    <source>
        <dbReference type="Proteomes" id="UP000009168"/>
    </source>
</evidence>
<name>I7MGE7_TETTS</name>
<evidence type="ECO:0000313" key="2">
    <source>
        <dbReference type="EMBL" id="EAR85090.2"/>
    </source>
</evidence>
<proteinExistence type="predicted"/>
<evidence type="ECO:0000256" key="1">
    <source>
        <dbReference type="SAM" id="MobiDB-lite"/>
    </source>
</evidence>
<gene>
    <name evidence="2" type="ORF">TTHERM_00530480</name>
</gene>
<dbReference type="EMBL" id="GG662522">
    <property type="protein sequence ID" value="EAR85090.2"/>
    <property type="molecule type" value="Genomic_DNA"/>
</dbReference>
<reference evidence="3" key="1">
    <citation type="journal article" date="2006" name="PLoS Biol.">
        <title>Macronuclear genome sequence of the ciliate Tetrahymena thermophila, a model eukaryote.</title>
        <authorList>
            <person name="Eisen J.A."/>
            <person name="Coyne R.S."/>
            <person name="Wu M."/>
            <person name="Wu D."/>
            <person name="Thiagarajan M."/>
            <person name="Wortman J.R."/>
            <person name="Badger J.H."/>
            <person name="Ren Q."/>
            <person name="Amedeo P."/>
            <person name="Jones K.M."/>
            <person name="Tallon L.J."/>
            <person name="Delcher A.L."/>
            <person name="Salzberg S.L."/>
            <person name="Silva J.C."/>
            <person name="Haas B.J."/>
            <person name="Majoros W.H."/>
            <person name="Farzad M."/>
            <person name="Carlton J.M."/>
            <person name="Smith R.K. Jr."/>
            <person name="Garg J."/>
            <person name="Pearlman R.E."/>
            <person name="Karrer K.M."/>
            <person name="Sun L."/>
            <person name="Manning G."/>
            <person name="Elde N.C."/>
            <person name="Turkewitz A.P."/>
            <person name="Asai D.J."/>
            <person name="Wilkes D.E."/>
            <person name="Wang Y."/>
            <person name="Cai H."/>
            <person name="Collins K."/>
            <person name="Stewart B.A."/>
            <person name="Lee S.R."/>
            <person name="Wilamowska K."/>
            <person name="Weinberg Z."/>
            <person name="Ruzzo W.L."/>
            <person name="Wloga D."/>
            <person name="Gaertig J."/>
            <person name="Frankel J."/>
            <person name="Tsao C.-C."/>
            <person name="Gorovsky M.A."/>
            <person name="Keeling P.J."/>
            <person name="Waller R.F."/>
            <person name="Patron N.J."/>
            <person name="Cherry J.M."/>
            <person name="Stover N.A."/>
            <person name="Krieger C.J."/>
            <person name="del Toro C."/>
            <person name="Ryder H.F."/>
            <person name="Williamson S.C."/>
            <person name="Barbeau R.A."/>
            <person name="Hamilton E.P."/>
            <person name="Orias E."/>
        </authorList>
    </citation>
    <scope>NUCLEOTIDE SEQUENCE [LARGE SCALE GENOMIC DNA]</scope>
    <source>
        <strain evidence="3">SB210</strain>
    </source>
</reference>
<dbReference type="KEGG" id="tet:TTHERM_00530480"/>
<dbReference type="Proteomes" id="UP000009168">
    <property type="component" value="Unassembled WGS sequence"/>
</dbReference>
<dbReference type="GeneID" id="7827370"/>
<feature type="region of interest" description="Disordered" evidence="1">
    <location>
        <begin position="573"/>
        <end position="617"/>
    </location>
</feature>
<feature type="region of interest" description="Disordered" evidence="1">
    <location>
        <begin position="839"/>
        <end position="860"/>
    </location>
</feature>
<accession>I7MGE7</accession>
<sequence>MSQDVKDIFVKGVSQKQNSKQNLDKNITKNDLATRQDWNLVNQQLAHMVQFQQVKNNQVENIPHRKDQIISLQQKQNPQLKRNSSLEQQIKQCHTSVTLQGNLSQDQFSSQKMISLKEKVQSQLQQYLTQPNSQNLKTQSNFQKKSVSQFEINLSQLNIPIEVQYECNNTNNHENNFIDFSRFKKKEIGQKIISQSQLLFDQLRKKKQDFNLSTQNEIGRKEDQLVKKDNCLNQNQYIQSERQYESDQCAFSLNNLFQKAEELSSTTDAKQLQKTQPKFFRNEQDFSPYKKINGSNKKENQNLFRYSLATELSSVRNNSENTQSINNMHSRNITQLDLSHKRVIQNVFAQQKCLTQNDSTLNTLQKNLENNWQKQESQNHTQNLNDFNIKVQNQTLKDKFNLSFLKNSKDEMIKIDQNSKYDLQNQNNFLSQNMTFKSQQEIQNIKAESKRSDSIKYLQDNQFKQQELENMAQSSKKNNSQNQLIQRLKNDVQIIVPQNQFRNIYQGSSQKQMNQIEQDTLKNNHSSSTLYQKNCFEQSPIILNKIRTSQFKQKSQILFPQVYHSSEKQEFNSQQTNLQKFDNKKQSIIQKHRRRVKPCEFSNSKNSSNNIQNYQSLNLERDDSQKKEDYAKNNTNILQGLDQTYKQQSNNNTIQNQYLIASNQYRISLSAIHKQQQNHDSEDENISSMHQPKNNSFKIPLENNTMNSIKNINSIRHNHSKSKFEKSQISIEQLDISPISINKFESSSLNFNLGVFQQQHSLRNLKQFEQNDLISPENINSCNSLQRKQVDMKSNKIDQEGRLAFCENELRNNFNKSILNQNRAKKFCNNQSFHSSQDFSPAYSYKSKDQAQSGQSNNNQSLASSEKIQTYWFIYNQIIDFFSYQQLKKYKNELQNIQFRSQTFYDFIKNIIFNDIEDNQQVGLKQKANKKDQNLKFSYIKEHIKLIGITPNMIPLITEEIKEKLNELVQQSQNDKSQFQINESSIIQIQENFNYYLKQNIHWTLLDEFGTENDLLSFSKQLYQTFLLDPLCLKCLMIFQIDEVSFNQIILSAFQRDYIEENLKEEIKKRVDLYLRQLGDSQDSNLSYLDLTYADFFYIKYKFMYFCLEKSVNLKLVFAILETIEKLRFIILKKPQSIDSINYETIGFQLRSRLQNYSQYNQIATENSFSNSKLEQIFGNLVKCLVAKSICFYPFSSLPQQINALFSYGQEFTVQLSNQILTLLQRDYKCEKSIILDTQLALSTIKIASGVKQPIINTIFSNHNLNFETLLNKLLQLLDENQIFTQYTSLSNPINLKLFIINLLCFLFDIFIDEQPCRIYTLDLKAQFKMFGCNFVAYNDFLIQVQNFLKQFVAEEQLQDFILNSCRDLKGLDIFD</sequence>
<feature type="compositionally biased region" description="Polar residues" evidence="1">
    <location>
        <begin position="686"/>
        <end position="701"/>
    </location>
</feature>
<protein>
    <submittedName>
        <fullName evidence="2">Uncharacterized protein</fullName>
    </submittedName>
</protein>
<feature type="compositionally biased region" description="Low complexity" evidence="1">
    <location>
        <begin position="850"/>
        <end position="860"/>
    </location>
</feature>
<dbReference type="InParanoid" id="I7MGE7"/>
<keyword evidence="3" id="KW-1185">Reference proteome</keyword>
<feature type="region of interest" description="Disordered" evidence="1">
    <location>
        <begin position="674"/>
        <end position="701"/>
    </location>
</feature>